<gene>
    <name evidence="1" type="ORF">AMTR_s00007p00128440</name>
</gene>
<dbReference type="HOGENOM" id="CLU_2609232_0_0_1"/>
<sequence>MAEALWGLNEMEGGWRIKCNDAGLKLVQAKVQSTLTAWLGAGGAGAELPYWKDIETEEPNYSTLMYAQGECFGLNTGCS</sequence>
<evidence type="ECO:0000313" key="2">
    <source>
        <dbReference type="Proteomes" id="UP000017836"/>
    </source>
</evidence>
<dbReference type="Proteomes" id="UP000017836">
    <property type="component" value="Unassembled WGS sequence"/>
</dbReference>
<reference evidence="2" key="1">
    <citation type="journal article" date="2013" name="Science">
        <title>The Amborella genome and the evolution of flowering plants.</title>
        <authorList>
            <consortium name="Amborella Genome Project"/>
        </authorList>
    </citation>
    <scope>NUCLEOTIDE SEQUENCE [LARGE SCALE GENOMIC DNA]</scope>
</reference>
<name>W1PDZ0_AMBTC</name>
<dbReference type="AlphaFoldDB" id="W1PDZ0"/>
<protein>
    <submittedName>
        <fullName evidence="1">Uncharacterized protein</fullName>
    </submittedName>
</protein>
<dbReference type="EMBL" id="KI394011">
    <property type="protein sequence ID" value="ERN05270.1"/>
    <property type="molecule type" value="Genomic_DNA"/>
</dbReference>
<dbReference type="Gramene" id="ERN05270">
    <property type="protein sequence ID" value="ERN05270"/>
    <property type="gene ID" value="AMTR_s00007p00128440"/>
</dbReference>
<accession>W1PDZ0</accession>
<organism evidence="1 2">
    <name type="scientific">Amborella trichopoda</name>
    <dbReference type="NCBI Taxonomy" id="13333"/>
    <lineage>
        <taxon>Eukaryota</taxon>
        <taxon>Viridiplantae</taxon>
        <taxon>Streptophyta</taxon>
        <taxon>Embryophyta</taxon>
        <taxon>Tracheophyta</taxon>
        <taxon>Spermatophyta</taxon>
        <taxon>Magnoliopsida</taxon>
        <taxon>Amborellales</taxon>
        <taxon>Amborellaceae</taxon>
        <taxon>Amborella</taxon>
    </lineage>
</organism>
<proteinExistence type="predicted"/>
<evidence type="ECO:0000313" key="1">
    <source>
        <dbReference type="EMBL" id="ERN05270.1"/>
    </source>
</evidence>
<keyword evidence="2" id="KW-1185">Reference proteome</keyword>